<dbReference type="OrthoDB" id="2107880at2759"/>
<dbReference type="GO" id="GO:0061671">
    <property type="term" value="C:Cbp3p-Cbp6 complex"/>
    <property type="evidence" value="ECO:0007669"/>
    <property type="project" value="InterPro"/>
</dbReference>
<dbReference type="InParanoid" id="A0A5J5F407"/>
<dbReference type="AlphaFoldDB" id="A0A5J5F407"/>
<sequence length="143" mass="16362">MSLRNTLYRQYMAIIAHWPVDPLRPNLSFAETLQRRVHRYFGEPAGADSSIPTQNMGSAAAAAPDARKQALKFDAARIQNEMNILGNLLENRFKATYPIGDNMLHPKGNPEYYDKLIEELEAAPQRGWLMNKLSSWKGWIRMD</sequence>
<dbReference type="InterPro" id="IPR037653">
    <property type="entry name" value="Cbp6"/>
</dbReference>
<dbReference type="Proteomes" id="UP000326924">
    <property type="component" value="Unassembled WGS sequence"/>
</dbReference>
<dbReference type="PANTHER" id="PTHR28250:SF1">
    <property type="entry name" value="CYTOCHROME B PRE-MRNA-PROCESSING PROTEIN 6"/>
    <property type="match status" value="1"/>
</dbReference>
<evidence type="ECO:0000313" key="2">
    <source>
        <dbReference type="Proteomes" id="UP000326924"/>
    </source>
</evidence>
<dbReference type="GO" id="GO:0034551">
    <property type="term" value="P:mitochondrial respiratory chain complex III assembly"/>
    <property type="evidence" value="ECO:0007669"/>
    <property type="project" value="TreeGrafter"/>
</dbReference>
<dbReference type="PANTHER" id="PTHR28250">
    <property type="entry name" value="CYTOCHROME B PRE-MRNA-PROCESSING PROTEIN 6"/>
    <property type="match status" value="1"/>
</dbReference>
<protein>
    <submittedName>
        <fullName evidence="1">Uncharacterized protein</fullName>
    </submittedName>
</protein>
<dbReference type="EMBL" id="VXIS01000041">
    <property type="protein sequence ID" value="KAA8910893.1"/>
    <property type="molecule type" value="Genomic_DNA"/>
</dbReference>
<accession>A0A5J5F407</accession>
<keyword evidence="2" id="KW-1185">Reference proteome</keyword>
<name>A0A5J5F407_9PEZI</name>
<comment type="caution">
    <text evidence="1">The sequence shown here is derived from an EMBL/GenBank/DDBJ whole genome shotgun (WGS) entry which is preliminary data.</text>
</comment>
<reference evidence="1 2" key="1">
    <citation type="submission" date="2019-09" db="EMBL/GenBank/DDBJ databases">
        <title>Draft genome of the ectomycorrhizal ascomycete Sphaerosporella brunnea.</title>
        <authorList>
            <consortium name="DOE Joint Genome Institute"/>
            <person name="Benucci G.M."/>
            <person name="Marozzi G."/>
            <person name="Antonielli L."/>
            <person name="Sanchez S."/>
            <person name="Marco P."/>
            <person name="Wang X."/>
            <person name="Falini L.B."/>
            <person name="Barry K."/>
            <person name="Haridas S."/>
            <person name="Lipzen A."/>
            <person name="Labutti K."/>
            <person name="Grigoriev I.V."/>
            <person name="Murat C."/>
            <person name="Martin F."/>
            <person name="Albertini E."/>
            <person name="Donnini D."/>
            <person name="Bonito G."/>
        </authorList>
    </citation>
    <scope>NUCLEOTIDE SEQUENCE [LARGE SCALE GENOMIC DNA]</scope>
    <source>
        <strain evidence="1 2">Sb_GMNB300</strain>
    </source>
</reference>
<gene>
    <name evidence="1" type="ORF">FN846DRAFT_904663</name>
</gene>
<dbReference type="Pfam" id="PF20180">
    <property type="entry name" value="UQCC2_CBP6"/>
    <property type="match status" value="1"/>
</dbReference>
<evidence type="ECO:0000313" key="1">
    <source>
        <dbReference type="EMBL" id="KAA8910893.1"/>
    </source>
</evidence>
<dbReference type="GO" id="GO:0043022">
    <property type="term" value="F:ribosome binding"/>
    <property type="evidence" value="ECO:0007669"/>
    <property type="project" value="InterPro"/>
</dbReference>
<organism evidence="1 2">
    <name type="scientific">Sphaerosporella brunnea</name>
    <dbReference type="NCBI Taxonomy" id="1250544"/>
    <lineage>
        <taxon>Eukaryota</taxon>
        <taxon>Fungi</taxon>
        <taxon>Dikarya</taxon>
        <taxon>Ascomycota</taxon>
        <taxon>Pezizomycotina</taxon>
        <taxon>Pezizomycetes</taxon>
        <taxon>Pezizales</taxon>
        <taxon>Pyronemataceae</taxon>
        <taxon>Sphaerosporella</taxon>
    </lineage>
</organism>
<proteinExistence type="predicted"/>